<evidence type="ECO:0000313" key="10">
    <source>
        <dbReference type="Proteomes" id="UP000062160"/>
    </source>
</evidence>
<name>A0A0U9HG86_9FIRM</name>
<evidence type="ECO:0000256" key="2">
    <source>
        <dbReference type="ARBA" id="ARBA00022448"/>
    </source>
</evidence>
<feature type="transmembrane region" description="Helical" evidence="7">
    <location>
        <begin position="172"/>
        <end position="193"/>
    </location>
</feature>
<dbReference type="GO" id="GO:0005886">
    <property type="term" value="C:plasma membrane"/>
    <property type="evidence" value="ECO:0007669"/>
    <property type="project" value="UniProtKB-SubCell"/>
</dbReference>
<keyword evidence="4 7" id="KW-0812">Transmembrane</keyword>
<reference evidence="9" key="1">
    <citation type="journal article" date="2016" name="Genome Announc.">
        <title>Draft Genome Sequence of the Syntrophic Lactate-Degrading Bacterium Tepidanaerobacter syntrophicus JLT.</title>
        <authorList>
            <person name="Matsuura N."/>
            <person name="Ohashi A."/>
            <person name="Tourlousse D.M."/>
            <person name="Sekiguchi Y."/>
        </authorList>
    </citation>
    <scope>NUCLEOTIDE SEQUENCE [LARGE SCALE GENOMIC DNA]</scope>
    <source>
        <strain evidence="9">JL</strain>
    </source>
</reference>
<comment type="subcellular location">
    <subcellularLocation>
        <location evidence="1 7">Cell membrane</location>
        <topology evidence="1 7">Multi-pass membrane protein</topology>
    </subcellularLocation>
</comment>
<dbReference type="PANTHER" id="PTHR43163">
    <property type="entry name" value="DIPEPTIDE TRANSPORT SYSTEM PERMEASE PROTEIN DPPB-RELATED"/>
    <property type="match status" value="1"/>
</dbReference>
<evidence type="ECO:0000256" key="5">
    <source>
        <dbReference type="ARBA" id="ARBA00022989"/>
    </source>
</evidence>
<dbReference type="PROSITE" id="PS50928">
    <property type="entry name" value="ABC_TM1"/>
    <property type="match status" value="1"/>
</dbReference>
<dbReference type="Proteomes" id="UP000062160">
    <property type="component" value="Unassembled WGS sequence"/>
</dbReference>
<sequence>MLNYVIRRLVGAIPVLIGVIAVVFILTTIVPGDPARIMMGQRGNPETIAKIRHEMGLDKPLPVQFFDFMKNALTLNLGRSYRNNMTVVEAIATRIPVTFKLAFFAIIIAVAVGVPLGIISAVKQYSWIDYGAMFFAILGISAPVFWVALLSVVLFCVILGWIPGTGTGNGELIYYVLPSIVLGLRPAALIARLTRSSMLEIIRQDYIRTARAKGLSERVVIMKHALRNALIPVVTVIGIEVASLLSGVVITEQIFSLPGLGRLSVEALTNRDFPVIRGVVLFMAFIFVLANLIVDLSYPFFDPRIKYD</sequence>
<feature type="transmembrane region" description="Helical" evidence="7">
    <location>
        <begin position="134"/>
        <end position="160"/>
    </location>
</feature>
<gene>
    <name evidence="9" type="ORF">TSYNT_998</name>
</gene>
<dbReference type="SUPFAM" id="SSF161098">
    <property type="entry name" value="MetI-like"/>
    <property type="match status" value="1"/>
</dbReference>
<dbReference type="AlphaFoldDB" id="A0A0U9HG86"/>
<dbReference type="STRING" id="224999.GCA_001485475_01885"/>
<evidence type="ECO:0000256" key="4">
    <source>
        <dbReference type="ARBA" id="ARBA00022692"/>
    </source>
</evidence>
<dbReference type="Pfam" id="PF00528">
    <property type="entry name" value="BPD_transp_1"/>
    <property type="match status" value="1"/>
</dbReference>
<accession>A0A0U9HG86</accession>
<dbReference type="Gene3D" id="1.10.3720.10">
    <property type="entry name" value="MetI-like"/>
    <property type="match status" value="1"/>
</dbReference>
<evidence type="ECO:0000256" key="6">
    <source>
        <dbReference type="ARBA" id="ARBA00023136"/>
    </source>
</evidence>
<evidence type="ECO:0000259" key="8">
    <source>
        <dbReference type="PROSITE" id="PS50928"/>
    </source>
</evidence>
<keyword evidence="10" id="KW-1185">Reference proteome</keyword>
<dbReference type="InterPro" id="IPR000515">
    <property type="entry name" value="MetI-like"/>
</dbReference>
<proteinExistence type="inferred from homology"/>
<feature type="transmembrane region" description="Helical" evidence="7">
    <location>
        <begin position="101"/>
        <end position="122"/>
    </location>
</feature>
<dbReference type="CDD" id="cd06261">
    <property type="entry name" value="TM_PBP2"/>
    <property type="match status" value="1"/>
</dbReference>
<dbReference type="InterPro" id="IPR045621">
    <property type="entry name" value="BPD_transp_1_N"/>
</dbReference>
<keyword evidence="6 7" id="KW-0472">Membrane</keyword>
<feature type="transmembrane region" description="Helical" evidence="7">
    <location>
        <begin position="9"/>
        <end position="30"/>
    </location>
</feature>
<evidence type="ECO:0000256" key="7">
    <source>
        <dbReference type="RuleBase" id="RU363032"/>
    </source>
</evidence>
<dbReference type="PANTHER" id="PTHR43163:SF6">
    <property type="entry name" value="DIPEPTIDE TRANSPORT SYSTEM PERMEASE PROTEIN DPPB-RELATED"/>
    <property type="match status" value="1"/>
</dbReference>
<feature type="transmembrane region" description="Helical" evidence="7">
    <location>
        <begin position="275"/>
        <end position="294"/>
    </location>
</feature>
<organism evidence="9">
    <name type="scientific">Tepidanaerobacter syntrophicus</name>
    <dbReference type="NCBI Taxonomy" id="224999"/>
    <lineage>
        <taxon>Bacteria</taxon>
        <taxon>Bacillati</taxon>
        <taxon>Bacillota</taxon>
        <taxon>Clostridia</taxon>
        <taxon>Thermosediminibacterales</taxon>
        <taxon>Tepidanaerobacteraceae</taxon>
        <taxon>Tepidanaerobacter</taxon>
    </lineage>
</organism>
<evidence type="ECO:0000256" key="3">
    <source>
        <dbReference type="ARBA" id="ARBA00022475"/>
    </source>
</evidence>
<evidence type="ECO:0000313" key="9">
    <source>
        <dbReference type="EMBL" id="GAQ25849.1"/>
    </source>
</evidence>
<dbReference type="EMBL" id="DF977003">
    <property type="protein sequence ID" value="GAQ25849.1"/>
    <property type="molecule type" value="Genomic_DNA"/>
</dbReference>
<dbReference type="GO" id="GO:0071916">
    <property type="term" value="F:dipeptide transmembrane transporter activity"/>
    <property type="evidence" value="ECO:0007669"/>
    <property type="project" value="TreeGrafter"/>
</dbReference>
<protein>
    <submittedName>
        <fullName evidence="9">Peptide/nickel transport system permease protein</fullName>
    </submittedName>
</protein>
<comment type="similarity">
    <text evidence="7">Belongs to the binding-protein-dependent transport system permease family.</text>
</comment>
<dbReference type="InterPro" id="IPR035906">
    <property type="entry name" value="MetI-like_sf"/>
</dbReference>
<dbReference type="RefSeq" id="WP_059033442.1">
    <property type="nucleotide sequence ID" value="NZ_BSDN01000005.1"/>
</dbReference>
<feature type="transmembrane region" description="Helical" evidence="7">
    <location>
        <begin position="229"/>
        <end position="255"/>
    </location>
</feature>
<keyword evidence="5 7" id="KW-1133">Transmembrane helix</keyword>
<evidence type="ECO:0000256" key="1">
    <source>
        <dbReference type="ARBA" id="ARBA00004651"/>
    </source>
</evidence>
<dbReference type="Pfam" id="PF19300">
    <property type="entry name" value="BPD_transp_1_N"/>
    <property type="match status" value="1"/>
</dbReference>
<keyword evidence="2 7" id="KW-0813">Transport</keyword>
<dbReference type="OrthoDB" id="9773221at2"/>
<feature type="domain" description="ABC transmembrane type-1" evidence="8">
    <location>
        <begin position="95"/>
        <end position="298"/>
    </location>
</feature>
<keyword evidence="3" id="KW-1003">Cell membrane</keyword>